<reference evidence="1 2" key="1">
    <citation type="submission" date="2024-09" db="EMBL/GenBank/DDBJ databases">
        <authorList>
            <person name="Sun Q."/>
            <person name="Mori K."/>
        </authorList>
    </citation>
    <scope>NUCLEOTIDE SEQUENCE [LARGE SCALE GENOMIC DNA]</scope>
    <source>
        <strain evidence="1 2">JCM 13503</strain>
    </source>
</reference>
<evidence type="ECO:0000313" key="1">
    <source>
        <dbReference type="EMBL" id="MFB9994657.1"/>
    </source>
</evidence>
<dbReference type="Proteomes" id="UP001589733">
    <property type="component" value="Unassembled WGS sequence"/>
</dbReference>
<comment type="caution">
    <text evidence="1">The sequence shown here is derived from an EMBL/GenBank/DDBJ whole genome shotgun (WGS) entry which is preliminary data.</text>
</comment>
<dbReference type="RefSeq" id="WP_380015814.1">
    <property type="nucleotide sequence ID" value="NZ_JBHLYR010000063.1"/>
</dbReference>
<keyword evidence="2" id="KW-1185">Reference proteome</keyword>
<sequence length="140" mass="15064">MTILRRVADQGRRIPLISTTVLTLTVLGSMSLAATYKMDGLLAINDAPSPCLGVRVKVFENSKLKTEVTVTPDGQVKPVGRTPAPVPQFTKGTTYGLEGTCVSTSNTYQNSQLSFKAEGRTVMVVFTKSGFLFKRGGLAY</sequence>
<accession>A0ABV6B626</accession>
<name>A0ABV6B626_9DEIO</name>
<organism evidence="1 2">
    <name type="scientific">Deinococcus oregonensis</name>
    <dbReference type="NCBI Taxonomy" id="1805970"/>
    <lineage>
        <taxon>Bacteria</taxon>
        <taxon>Thermotogati</taxon>
        <taxon>Deinococcota</taxon>
        <taxon>Deinococci</taxon>
        <taxon>Deinococcales</taxon>
        <taxon>Deinococcaceae</taxon>
        <taxon>Deinococcus</taxon>
    </lineage>
</organism>
<proteinExistence type="predicted"/>
<evidence type="ECO:0000313" key="2">
    <source>
        <dbReference type="Proteomes" id="UP001589733"/>
    </source>
</evidence>
<dbReference type="EMBL" id="JBHLYR010000063">
    <property type="protein sequence ID" value="MFB9994657.1"/>
    <property type="molecule type" value="Genomic_DNA"/>
</dbReference>
<gene>
    <name evidence="1" type="ORF">ACFFLM_22100</name>
</gene>
<protein>
    <submittedName>
        <fullName evidence="1">Uncharacterized protein</fullName>
    </submittedName>
</protein>